<dbReference type="EMBL" id="PQSP01000004">
    <property type="protein sequence ID" value="RUS66473.1"/>
    <property type="molecule type" value="Genomic_DNA"/>
</dbReference>
<comment type="caution">
    <text evidence="2">The sequence shown here is derived from an EMBL/GenBank/DDBJ whole genome shotgun (WGS) entry which is preliminary data.</text>
</comment>
<organism evidence="2 3">
    <name type="scientific">Saezia sanguinis</name>
    <dbReference type="NCBI Taxonomy" id="1965230"/>
    <lineage>
        <taxon>Bacteria</taxon>
        <taxon>Pseudomonadati</taxon>
        <taxon>Pseudomonadota</taxon>
        <taxon>Betaproteobacteria</taxon>
        <taxon>Burkholderiales</taxon>
        <taxon>Saeziaceae</taxon>
        <taxon>Saezia</taxon>
    </lineage>
</organism>
<evidence type="ECO:0000313" key="3">
    <source>
        <dbReference type="Proteomes" id="UP000286947"/>
    </source>
</evidence>
<name>A0A433SCK1_9BURK</name>
<keyword evidence="3" id="KW-1185">Reference proteome</keyword>
<reference evidence="2 3" key="1">
    <citation type="submission" date="2018-01" db="EMBL/GenBank/DDBJ databases">
        <title>Saezia sanguinis gen. nov., sp. nov., in the order Burkholderiales isolated from human blood.</title>
        <authorList>
            <person name="Medina-Pascual M.J."/>
            <person name="Valdezate S."/>
            <person name="Monzon S."/>
            <person name="Cuesta I."/>
            <person name="Carrasco G."/>
            <person name="Villalon P."/>
            <person name="Saez-Nieto J.A."/>
        </authorList>
    </citation>
    <scope>NUCLEOTIDE SEQUENCE [LARGE SCALE GENOMIC DNA]</scope>
    <source>
        <strain evidence="2 3">CNM695-12</strain>
    </source>
</reference>
<evidence type="ECO:0000313" key="2">
    <source>
        <dbReference type="EMBL" id="RUS66473.1"/>
    </source>
</evidence>
<dbReference type="Proteomes" id="UP000286947">
    <property type="component" value="Unassembled WGS sequence"/>
</dbReference>
<proteinExistence type="predicted"/>
<keyword evidence="1" id="KW-0732">Signal</keyword>
<evidence type="ECO:0000256" key="1">
    <source>
        <dbReference type="SAM" id="SignalP"/>
    </source>
</evidence>
<gene>
    <name evidence="2" type="ORF">CUZ56_01753</name>
</gene>
<feature type="signal peptide" evidence="1">
    <location>
        <begin position="1"/>
        <end position="20"/>
    </location>
</feature>
<dbReference type="AlphaFoldDB" id="A0A433SCK1"/>
<protein>
    <submittedName>
        <fullName evidence="2">Uncharacterized protein</fullName>
    </submittedName>
</protein>
<sequence precursor="true">MKKLHAVLCFAALTGWGAQAAFAGPENEQGEIKKAVIERCLENESNTAQQCQCFAQSLFEKFSVDQLKQANSRAATAAQREALINWTESKPCGVDYPLRDD</sequence>
<dbReference type="RefSeq" id="WP_126979963.1">
    <property type="nucleotide sequence ID" value="NZ_PQSP01000004.1"/>
</dbReference>
<feature type="chain" id="PRO_5019374869" evidence="1">
    <location>
        <begin position="21"/>
        <end position="101"/>
    </location>
</feature>
<accession>A0A433SCK1</accession>